<accession>A0A6P8YLS6</accession>
<name>A0A6P8YLS6_THRPL</name>
<proteinExistence type="predicted"/>
<gene>
    <name evidence="2" type="primary">LOC117643333</name>
</gene>
<evidence type="ECO:0000313" key="2">
    <source>
        <dbReference type="RefSeq" id="XP_034238070.1"/>
    </source>
</evidence>
<dbReference type="Proteomes" id="UP000515158">
    <property type="component" value="Unplaced"/>
</dbReference>
<evidence type="ECO:0000313" key="1">
    <source>
        <dbReference type="Proteomes" id="UP000515158"/>
    </source>
</evidence>
<keyword evidence="1" id="KW-1185">Reference proteome</keyword>
<dbReference type="AlphaFoldDB" id="A0A6P8YLS6"/>
<dbReference type="KEGG" id="tpal:117643333"/>
<organism evidence="2">
    <name type="scientific">Thrips palmi</name>
    <name type="common">Melon thrips</name>
    <dbReference type="NCBI Taxonomy" id="161013"/>
    <lineage>
        <taxon>Eukaryota</taxon>
        <taxon>Metazoa</taxon>
        <taxon>Ecdysozoa</taxon>
        <taxon>Arthropoda</taxon>
        <taxon>Hexapoda</taxon>
        <taxon>Insecta</taxon>
        <taxon>Pterygota</taxon>
        <taxon>Neoptera</taxon>
        <taxon>Paraneoptera</taxon>
        <taxon>Thysanoptera</taxon>
        <taxon>Terebrantia</taxon>
        <taxon>Thripoidea</taxon>
        <taxon>Thripidae</taxon>
        <taxon>Thrips</taxon>
    </lineage>
</organism>
<sequence length="286" mass="30424">MVHINVCTCEIRTLSEPKPSVAPTVATTPSNGDFQVCSTAVNATGRLRTIDGAVVGVTSTQKSIATSDPPVSPAPAANPEPCVPMCQPCKTAGPWRIDASQQQTTLPPDLNATDSGVSASCVPGGFGQVAVTFSSTLFRWSWKRPDFYRIVVMEGQSDLSRTCRELPLDRTMIKGVVTTLERPFLATDARWNPFKGTNSTEVTFIIGGSDNACNSTDSSTYAALFCNRALTPGKVYTVFVQAVIAVPHMIVTAPLVAVTVRFDGLTDEVQLVKLTQPSDRAANAPA</sequence>
<dbReference type="GeneID" id="117643333"/>
<dbReference type="RefSeq" id="XP_034238070.1">
    <property type="nucleotide sequence ID" value="XM_034382179.1"/>
</dbReference>
<reference evidence="2" key="1">
    <citation type="submission" date="2025-08" db="UniProtKB">
        <authorList>
            <consortium name="RefSeq"/>
        </authorList>
    </citation>
    <scope>IDENTIFICATION</scope>
    <source>
        <tissue evidence="2">Total insect</tissue>
    </source>
</reference>
<protein>
    <submittedName>
        <fullName evidence="2">Uncharacterized protein LOC117643333</fullName>
    </submittedName>
</protein>
<dbReference type="InParanoid" id="A0A6P8YLS6"/>